<dbReference type="InterPro" id="IPR010994">
    <property type="entry name" value="RuvA_2-like"/>
</dbReference>
<dbReference type="NCBIfam" id="TIGR00426">
    <property type="entry name" value="competence protein ComEA helix-hairpin-helix repeat region"/>
    <property type="match status" value="1"/>
</dbReference>
<dbReference type="GO" id="GO:0015627">
    <property type="term" value="C:type II protein secretion system complex"/>
    <property type="evidence" value="ECO:0007669"/>
    <property type="project" value="TreeGrafter"/>
</dbReference>
<protein>
    <submittedName>
        <fullName evidence="1">Uncharacterized protein</fullName>
    </submittedName>
</protein>
<evidence type="ECO:0000313" key="1">
    <source>
        <dbReference type="EMBL" id="ASX26511.1"/>
    </source>
</evidence>
<proteinExistence type="predicted"/>
<dbReference type="Gene3D" id="1.10.150.280">
    <property type="entry name" value="AF1531-like domain"/>
    <property type="match status" value="1"/>
</dbReference>
<sequence length="128" mass="14160">MKKTKKLLPVFLLLGTISSAWTVFAAPSEQNNNKYNSSTINPSFRGSVEGKKIKANTKDSNELDERISINTASAEELAKFLNGIGKKKAEAIVQYREKYGAFSEIEELEEVSGIGPAFMRKNSSKLKL</sequence>
<dbReference type="GO" id="GO:0015628">
    <property type="term" value="P:protein secretion by the type II secretion system"/>
    <property type="evidence" value="ECO:0007669"/>
    <property type="project" value="TreeGrafter"/>
</dbReference>
<accession>A0A249DYK2</accession>
<name>A0A249DYK2_9ENTR</name>
<reference evidence="2" key="1">
    <citation type="submission" date="2016-06" db="EMBL/GenBank/DDBJ databases">
        <authorList>
            <person name="Chen W."/>
            <person name="Hasegawa D.K."/>
        </authorList>
    </citation>
    <scope>NUCLEOTIDE SEQUENCE [LARGE SCALE GENOMIC DNA]</scope>
    <source>
        <strain evidence="2">MEAM1</strain>
    </source>
</reference>
<gene>
    <name evidence="1" type="ORF">BA171_05485</name>
</gene>
<organism evidence="1 2">
    <name type="scientific">Candidatus Hamiltonella defensa</name>
    <name type="common">Bemisia tabaci</name>
    <dbReference type="NCBI Taxonomy" id="672795"/>
    <lineage>
        <taxon>Bacteria</taxon>
        <taxon>Pseudomonadati</taxon>
        <taxon>Pseudomonadota</taxon>
        <taxon>Gammaproteobacteria</taxon>
        <taxon>Enterobacterales</taxon>
        <taxon>Enterobacteriaceae</taxon>
        <taxon>aphid secondary symbionts</taxon>
        <taxon>Candidatus Williamhamiltonella</taxon>
    </lineage>
</organism>
<dbReference type="InterPro" id="IPR051675">
    <property type="entry name" value="Endo/Exo/Phosphatase_dom_1"/>
</dbReference>
<reference evidence="1 2" key="2">
    <citation type="submission" date="2017-09" db="EMBL/GenBank/DDBJ databases">
        <title>The genome of whitefly Bemisia tabaci, a global crop pest, provides novel insights into virus transmission, host adaptation and insecticide resistance.</title>
        <authorList>
            <person name="Kaur N."/>
            <person name="Kliot A."/>
            <person name="Pinheiro P.V."/>
            <person name="Luan J."/>
            <person name="Zheng Y."/>
            <person name="Liu W."/>
            <person name="Sun H."/>
            <person name="Yang X."/>
            <person name="Xu Y."/>
            <person name="Luo Y."/>
            <person name="Kruse A."/>
            <person name="Fisher T.W."/>
            <person name="Nelson D.R."/>
            <person name="Elimelech M."/>
            <person name="MacCoss M."/>
            <person name="Johnson R."/>
            <person name="Cohen E."/>
            <person name="Hunter W.B."/>
            <person name="Brown J.K."/>
            <person name="Jander G."/>
            <person name="Cilia M."/>
            <person name="Douglas A.E."/>
            <person name="Ghanim M."/>
            <person name="Simmons A.M."/>
            <person name="Wintermantel W.M."/>
            <person name="Ling K.-S."/>
            <person name="Fei Z."/>
        </authorList>
    </citation>
    <scope>NUCLEOTIDE SEQUENCE [LARGE SCALE GENOMIC DNA]</scope>
    <source>
        <strain evidence="1 2">MEAM1</strain>
    </source>
</reference>
<dbReference type="Proteomes" id="UP000216438">
    <property type="component" value="Chromosome"/>
</dbReference>
<dbReference type="SUPFAM" id="SSF47781">
    <property type="entry name" value="RuvA domain 2-like"/>
    <property type="match status" value="1"/>
</dbReference>
<dbReference type="RefSeq" id="WP_046493712.1">
    <property type="nucleotide sequence ID" value="NZ_CP016303.1"/>
</dbReference>
<dbReference type="OrthoDB" id="7510573at2"/>
<evidence type="ECO:0000313" key="2">
    <source>
        <dbReference type="Proteomes" id="UP000216438"/>
    </source>
</evidence>
<dbReference type="PANTHER" id="PTHR21180">
    <property type="entry name" value="ENDONUCLEASE/EXONUCLEASE/PHOSPHATASE FAMILY DOMAIN-CONTAINING PROTEIN 1"/>
    <property type="match status" value="1"/>
</dbReference>
<dbReference type="AlphaFoldDB" id="A0A249DYK2"/>
<dbReference type="PANTHER" id="PTHR21180:SF32">
    <property type="entry name" value="ENDONUCLEASE_EXONUCLEASE_PHOSPHATASE FAMILY DOMAIN-CONTAINING PROTEIN 1"/>
    <property type="match status" value="1"/>
</dbReference>
<dbReference type="InterPro" id="IPR004509">
    <property type="entry name" value="Competence_ComEA_HhH"/>
</dbReference>
<dbReference type="EMBL" id="CP016303">
    <property type="protein sequence ID" value="ASX26511.1"/>
    <property type="molecule type" value="Genomic_DNA"/>
</dbReference>
<dbReference type="Pfam" id="PF12836">
    <property type="entry name" value="HHH_3"/>
    <property type="match status" value="1"/>
</dbReference>